<feature type="compositionally biased region" description="Low complexity" evidence="1">
    <location>
        <begin position="98"/>
        <end position="112"/>
    </location>
</feature>
<dbReference type="PROSITE" id="PS51222">
    <property type="entry name" value="DCD"/>
    <property type="match status" value="1"/>
</dbReference>
<protein>
    <recommendedName>
        <fullName evidence="2">DCD domain-containing protein</fullName>
    </recommendedName>
</protein>
<feature type="compositionally biased region" description="Acidic residues" evidence="1">
    <location>
        <begin position="8"/>
        <end position="39"/>
    </location>
</feature>
<feature type="compositionally biased region" description="Basic and acidic residues" evidence="1">
    <location>
        <begin position="136"/>
        <end position="161"/>
    </location>
</feature>
<proteinExistence type="predicted"/>
<dbReference type="Pfam" id="PF10539">
    <property type="entry name" value="Dev_Cell_Death"/>
    <property type="match status" value="1"/>
</dbReference>
<sequence>MPPRNEVDSDEGSQDLEEETPSDEYETGEEEEMEEEVDLDGSANLMFDDASDGDYGFEFDEDEYLIGSDDVVDDMNEEAKMEEGVARAVSGEDEMVEMNGEGNAGEETNGVESFGSKSETRRKITRKKAIVSPSLRNEKVEGDEKNGVEGGTKIEDVKEAKAGNSDQKWKSRKQRKNSELKGARIVAVSNGGLNKSETFSSEKKDKENKKRKKLLRKAAPTGLIFMCNAKTKADCFRYKVFGLPASKKEMVADIYKGMRLFLFDVDLKLLYGIYKAAGPGGYNLEPKAFNSGFPSQVHFQVLNDCLPLPEEIFKATIISNYYGKNKFNCKLFEEQVRSCLGERSM</sequence>
<comment type="caution">
    <text evidence="3">The sequence shown here is derived from an EMBL/GenBank/DDBJ whole genome shotgun (WGS) entry which is preliminary data.</text>
</comment>
<evidence type="ECO:0000256" key="1">
    <source>
        <dbReference type="SAM" id="MobiDB-lite"/>
    </source>
</evidence>
<gene>
    <name evidence="3" type="ORF">QJS10_CPA03g01644</name>
</gene>
<feature type="region of interest" description="Disordered" evidence="1">
    <location>
        <begin position="1"/>
        <end position="56"/>
    </location>
</feature>
<evidence type="ECO:0000259" key="2">
    <source>
        <dbReference type="PROSITE" id="PS51222"/>
    </source>
</evidence>
<reference evidence="3" key="1">
    <citation type="journal article" date="2023" name="Nat. Commun.">
        <title>Diploid and tetraploid genomes of Acorus and the evolution of monocots.</title>
        <authorList>
            <person name="Ma L."/>
            <person name="Liu K.W."/>
            <person name="Li Z."/>
            <person name="Hsiao Y.Y."/>
            <person name="Qi Y."/>
            <person name="Fu T."/>
            <person name="Tang G.D."/>
            <person name="Zhang D."/>
            <person name="Sun W.H."/>
            <person name="Liu D.K."/>
            <person name="Li Y."/>
            <person name="Chen G.Z."/>
            <person name="Liu X.D."/>
            <person name="Liao X.Y."/>
            <person name="Jiang Y.T."/>
            <person name="Yu X."/>
            <person name="Hao Y."/>
            <person name="Huang J."/>
            <person name="Zhao X.W."/>
            <person name="Ke S."/>
            <person name="Chen Y.Y."/>
            <person name="Wu W.L."/>
            <person name="Hsu J.L."/>
            <person name="Lin Y.F."/>
            <person name="Huang M.D."/>
            <person name="Li C.Y."/>
            <person name="Huang L."/>
            <person name="Wang Z.W."/>
            <person name="Zhao X."/>
            <person name="Zhong W.Y."/>
            <person name="Peng D.H."/>
            <person name="Ahmad S."/>
            <person name="Lan S."/>
            <person name="Zhang J.S."/>
            <person name="Tsai W.C."/>
            <person name="Van de Peer Y."/>
            <person name="Liu Z.J."/>
        </authorList>
    </citation>
    <scope>NUCLEOTIDE SEQUENCE</scope>
    <source>
        <strain evidence="3">CP</strain>
    </source>
</reference>
<dbReference type="PANTHER" id="PTHR46444">
    <property type="entry name" value="DCD (DEVELOPMENT AND CELL DEATH) DOMAIN PROTEIN-RELATED"/>
    <property type="match status" value="1"/>
</dbReference>
<accession>A0AAV9F7Y3</accession>
<dbReference type="AlphaFoldDB" id="A0AAV9F7Y3"/>
<feature type="domain" description="DCD" evidence="2">
    <location>
        <begin position="218"/>
        <end position="345"/>
    </location>
</feature>
<organism evidence="3 4">
    <name type="scientific">Acorus calamus</name>
    <name type="common">Sweet flag</name>
    <dbReference type="NCBI Taxonomy" id="4465"/>
    <lineage>
        <taxon>Eukaryota</taxon>
        <taxon>Viridiplantae</taxon>
        <taxon>Streptophyta</taxon>
        <taxon>Embryophyta</taxon>
        <taxon>Tracheophyta</taxon>
        <taxon>Spermatophyta</taxon>
        <taxon>Magnoliopsida</taxon>
        <taxon>Liliopsida</taxon>
        <taxon>Acoraceae</taxon>
        <taxon>Acorus</taxon>
    </lineage>
</organism>
<keyword evidence="4" id="KW-1185">Reference proteome</keyword>
<reference evidence="3" key="2">
    <citation type="submission" date="2023-06" db="EMBL/GenBank/DDBJ databases">
        <authorList>
            <person name="Ma L."/>
            <person name="Liu K.-W."/>
            <person name="Li Z."/>
            <person name="Hsiao Y.-Y."/>
            <person name="Qi Y."/>
            <person name="Fu T."/>
            <person name="Tang G."/>
            <person name="Zhang D."/>
            <person name="Sun W.-H."/>
            <person name="Liu D.-K."/>
            <person name="Li Y."/>
            <person name="Chen G.-Z."/>
            <person name="Liu X.-D."/>
            <person name="Liao X.-Y."/>
            <person name="Jiang Y.-T."/>
            <person name="Yu X."/>
            <person name="Hao Y."/>
            <person name="Huang J."/>
            <person name="Zhao X.-W."/>
            <person name="Ke S."/>
            <person name="Chen Y.-Y."/>
            <person name="Wu W.-L."/>
            <person name="Hsu J.-L."/>
            <person name="Lin Y.-F."/>
            <person name="Huang M.-D."/>
            <person name="Li C.-Y."/>
            <person name="Huang L."/>
            <person name="Wang Z.-W."/>
            <person name="Zhao X."/>
            <person name="Zhong W.-Y."/>
            <person name="Peng D.-H."/>
            <person name="Ahmad S."/>
            <person name="Lan S."/>
            <person name="Zhang J.-S."/>
            <person name="Tsai W.-C."/>
            <person name="Van De Peer Y."/>
            <person name="Liu Z.-J."/>
        </authorList>
    </citation>
    <scope>NUCLEOTIDE SEQUENCE</scope>
    <source>
        <strain evidence="3">CP</strain>
        <tissue evidence="3">Leaves</tissue>
    </source>
</reference>
<evidence type="ECO:0000313" key="3">
    <source>
        <dbReference type="EMBL" id="KAK1320988.1"/>
    </source>
</evidence>
<feature type="region of interest" description="Disordered" evidence="1">
    <location>
        <begin position="98"/>
        <end position="181"/>
    </location>
</feature>
<name>A0AAV9F7Y3_ACOCL</name>
<dbReference type="PANTHER" id="PTHR46444:SF11">
    <property type="entry name" value="DCD DOMAIN-CONTAINING PROTEIN"/>
    <property type="match status" value="1"/>
</dbReference>
<dbReference type="SMART" id="SM00767">
    <property type="entry name" value="DCD"/>
    <property type="match status" value="1"/>
</dbReference>
<evidence type="ECO:0000313" key="4">
    <source>
        <dbReference type="Proteomes" id="UP001180020"/>
    </source>
</evidence>
<dbReference type="InterPro" id="IPR013989">
    <property type="entry name" value="Dev_and_cell_death_domain"/>
</dbReference>
<dbReference type="Proteomes" id="UP001180020">
    <property type="component" value="Unassembled WGS sequence"/>
</dbReference>
<dbReference type="EMBL" id="JAUJYO010000003">
    <property type="protein sequence ID" value="KAK1320988.1"/>
    <property type="molecule type" value="Genomic_DNA"/>
</dbReference>